<dbReference type="GO" id="GO:0006122">
    <property type="term" value="P:mitochondrial electron transport, ubiquinol to cytochrome c"/>
    <property type="evidence" value="ECO:0007669"/>
    <property type="project" value="InterPro"/>
</dbReference>
<dbReference type="GO" id="GO:0005739">
    <property type="term" value="C:mitochondrion"/>
    <property type="evidence" value="ECO:0007669"/>
    <property type="project" value="GOC"/>
</dbReference>
<dbReference type="Gene3D" id="1.10.1090.10">
    <property type="entry name" value="Cytochrome b-c1 complex subunit 7"/>
    <property type="match status" value="1"/>
</dbReference>
<dbReference type="AlphaFoldDB" id="A0A811Z5I7"/>
<protein>
    <submittedName>
        <fullName evidence="1">(raccoon dog) hypothetical protein</fullName>
    </submittedName>
</protein>
<dbReference type="EMBL" id="CAJHUB010000760">
    <property type="protein sequence ID" value="CAD7684938.1"/>
    <property type="molecule type" value="Genomic_DNA"/>
</dbReference>
<reference evidence="1" key="1">
    <citation type="submission" date="2020-12" db="EMBL/GenBank/DDBJ databases">
        <authorList>
            <consortium name="Molecular Ecology Group"/>
        </authorList>
    </citation>
    <scope>NUCLEOTIDE SEQUENCE</scope>
    <source>
        <strain evidence="1">TBG_1078</strain>
    </source>
</reference>
<dbReference type="InterPro" id="IPR036544">
    <property type="entry name" value="QCR7_sf"/>
</dbReference>
<dbReference type="GO" id="GO:0045275">
    <property type="term" value="C:respiratory chain complex III"/>
    <property type="evidence" value="ECO:0007669"/>
    <property type="project" value="InterPro"/>
</dbReference>
<evidence type="ECO:0000313" key="2">
    <source>
        <dbReference type="Proteomes" id="UP000645828"/>
    </source>
</evidence>
<sequence>MRDDTLYENGDMKEALRRALDLAKTQQISPKELWTKYEMDTFYILPELKEWAKKSS</sequence>
<dbReference type="SUPFAM" id="SSF81524">
    <property type="entry name" value="14 kDa protein of cytochrome bc1 complex (Ubiquinol-cytochrome c reductase)"/>
    <property type="match status" value="1"/>
</dbReference>
<accession>A0A811Z5I7</accession>
<comment type="caution">
    <text evidence="1">The sequence shown here is derived from an EMBL/GenBank/DDBJ whole genome shotgun (WGS) entry which is preliminary data.</text>
</comment>
<proteinExistence type="predicted"/>
<keyword evidence="2" id="KW-1185">Reference proteome</keyword>
<evidence type="ECO:0000313" key="1">
    <source>
        <dbReference type="EMBL" id="CAD7684938.1"/>
    </source>
</evidence>
<organism evidence="1 2">
    <name type="scientific">Nyctereutes procyonoides</name>
    <name type="common">Raccoon dog</name>
    <name type="synonym">Canis procyonoides</name>
    <dbReference type="NCBI Taxonomy" id="34880"/>
    <lineage>
        <taxon>Eukaryota</taxon>
        <taxon>Metazoa</taxon>
        <taxon>Chordata</taxon>
        <taxon>Craniata</taxon>
        <taxon>Vertebrata</taxon>
        <taxon>Euteleostomi</taxon>
        <taxon>Mammalia</taxon>
        <taxon>Eutheria</taxon>
        <taxon>Laurasiatheria</taxon>
        <taxon>Carnivora</taxon>
        <taxon>Caniformia</taxon>
        <taxon>Canidae</taxon>
        <taxon>Nyctereutes</taxon>
    </lineage>
</organism>
<gene>
    <name evidence="1" type="ORF">NYPRO_LOCUS17731</name>
</gene>
<name>A0A811Z5I7_NYCPR</name>
<dbReference type="Proteomes" id="UP000645828">
    <property type="component" value="Unassembled WGS sequence"/>
</dbReference>